<dbReference type="Gene3D" id="3.90.550.10">
    <property type="entry name" value="Spore Coat Polysaccharide Biosynthesis Protein SpsA, Chain A"/>
    <property type="match status" value="1"/>
</dbReference>
<dbReference type="InterPro" id="IPR001173">
    <property type="entry name" value="Glyco_trans_2-like"/>
</dbReference>
<dbReference type="PANTHER" id="PTHR22916">
    <property type="entry name" value="GLYCOSYLTRANSFERASE"/>
    <property type="match status" value="1"/>
</dbReference>
<gene>
    <name evidence="2" type="ORF">ONS98_01425</name>
</gene>
<keyword evidence="2" id="KW-0328">Glycosyltransferase</keyword>
<dbReference type="EC" id="2.4.-.-" evidence="2"/>
<dbReference type="PANTHER" id="PTHR22916:SF3">
    <property type="entry name" value="UDP-GLCNAC:BETAGAL BETA-1,3-N-ACETYLGLUCOSAMINYLTRANSFERASE-LIKE PROTEIN 1"/>
    <property type="match status" value="1"/>
</dbReference>
<dbReference type="InterPro" id="IPR029044">
    <property type="entry name" value="Nucleotide-diphossugar_trans"/>
</dbReference>
<dbReference type="Pfam" id="PF00535">
    <property type="entry name" value="Glycos_transf_2"/>
    <property type="match status" value="1"/>
</dbReference>
<dbReference type="Proteomes" id="UP001209476">
    <property type="component" value="Unassembled WGS sequence"/>
</dbReference>
<keyword evidence="2" id="KW-0808">Transferase</keyword>
<dbReference type="SUPFAM" id="SSF53448">
    <property type="entry name" value="Nucleotide-diphospho-sugar transferases"/>
    <property type="match status" value="1"/>
</dbReference>
<evidence type="ECO:0000313" key="3">
    <source>
        <dbReference type="Proteomes" id="UP001209476"/>
    </source>
</evidence>
<dbReference type="AlphaFoldDB" id="A0AAW5URV8"/>
<reference evidence="2" key="1">
    <citation type="submission" date="2022-11" db="EMBL/GenBank/DDBJ databases">
        <title>Genomic repertoires linked with pathogenic potency of arthritogenic Prevotella copri isolated from the gut of rheumatoid arthritis patients.</title>
        <authorList>
            <person name="Nii T."/>
            <person name="Maeda Y."/>
            <person name="Motooka D."/>
            <person name="Naito M."/>
            <person name="Matsumoto Y."/>
            <person name="Ogawa T."/>
            <person name="Oguro-Igashira E."/>
            <person name="Kishikawa T."/>
            <person name="Yamashita M."/>
            <person name="Koizumi S."/>
            <person name="Kurakawa T."/>
            <person name="Okumura R."/>
            <person name="Kayama H."/>
            <person name="Murakami M."/>
            <person name="Sakaguchi T."/>
            <person name="Das B."/>
            <person name="Nakamura S."/>
            <person name="Okada Y."/>
            <person name="Kumanogoh A."/>
            <person name="Takeda K."/>
        </authorList>
    </citation>
    <scope>NUCLEOTIDE SEQUENCE</scope>
    <source>
        <strain evidence="2">RA-N001-16</strain>
    </source>
</reference>
<dbReference type="GO" id="GO:0016758">
    <property type="term" value="F:hexosyltransferase activity"/>
    <property type="evidence" value="ECO:0007669"/>
    <property type="project" value="UniProtKB-ARBA"/>
</dbReference>
<accession>A0AAW5URV8</accession>
<comment type="caution">
    <text evidence="2">The sequence shown here is derived from an EMBL/GenBank/DDBJ whole genome shotgun (WGS) entry which is preliminary data.</text>
</comment>
<proteinExistence type="predicted"/>
<protein>
    <submittedName>
        <fullName evidence="2">Glycosyltransferase</fullName>
        <ecNumber evidence="2">2.4.-.-</ecNumber>
    </submittedName>
</protein>
<dbReference type="CDD" id="cd00761">
    <property type="entry name" value="Glyco_tranf_GTA_type"/>
    <property type="match status" value="1"/>
</dbReference>
<dbReference type="EMBL" id="JAPDUM010000001">
    <property type="protein sequence ID" value="MCW4163905.1"/>
    <property type="molecule type" value="Genomic_DNA"/>
</dbReference>
<feature type="domain" description="Glycosyltransferase 2-like" evidence="1">
    <location>
        <begin position="7"/>
        <end position="133"/>
    </location>
</feature>
<sequence>MQNKMVSIILPVFNAERFLPQCLDSILRQTYQEWELIAVDDGSKDGSMEILKSYEKRDHRIHIISKENEGVSIARNVALEQTHGDYIYFVDSDDIVMPEGLMILVKAMESSKATFAKSDFLPIDEQGKQVFINKKQVIRRRYDGKVMDSEKFFKKILMKEYFLWTCLFRKDIIVKNHILFIPHCRLMEDAAFVADYLLYSDRNVYKDACVYGYRKYEGTVSAVNKDYTEDMMLIKKHLLELPDSELHIELSKMIASKLDEKTSSTIKKMVITICHHIERVRFAFMYYIYK</sequence>
<evidence type="ECO:0000259" key="1">
    <source>
        <dbReference type="Pfam" id="PF00535"/>
    </source>
</evidence>
<name>A0AAW5URV8_9BACT</name>
<organism evidence="2 3">
    <name type="scientific">Segatella copri</name>
    <dbReference type="NCBI Taxonomy" id="165179"/>
    <lineage>
        <taxon>Bacteria</taxon>
        <taxon>Pseudomonadati</taxon>
        <taxon>Bacteroidota</taxon>
        <taxon>Bacteroidia</taxon>
        <taxon>Bacteroidales</taxon>
        <taxon>Prevotellaceae</taxon>
        <taxon>Segatella</taxon>
    </lineage>
</organism>
<dbReference type="RefSeq" id="WP_264910784.1">
    <property type="nucleotide sequence ID" value="NZ_JAPDUL010000001.1"/>
</dbReference>
<evidence type="ECO:0000313" key="2">
    <source>
        <dbReference type="EMBL" id="MCW4163905.1"/>
    </source>
</evidence>